<evidence type="ECO:0000313" key="2">
    <source>
        <dbReference type="EMBL" id="KAG5607319.1"/>
    </source>
</evidence>
<dbReference type="Proteomes" id="UP000824120">
    <property type="component" value="Chromosome 5"/>
</dbReference>
<keyword evidence="1" id="KW-0812">Transmembrane</keyword>
<keyword evidence="3" id="KW-1185">Reference proteome</keyword>
<gene>
    <name evidence="2" type="ORF">H5410_028811</name>
</gene>
<feature type="transmembrane region" description="Helical" evidence="1">
    <location>
        <begin position="77"/>
        <end position="97"/>
    </location>
</feature>
<proteinExistence type="predicted"/>
<evidence type="ECO:0000313" key="3">
    <source>
        <dbReference type="Proteomes" id="UP000824120"/>
    </source>
</evidence>
<keyword evidence="1" id="KW-1133">Transmembrane helix</keyword>
<accession>A0A9J5Z5Z7</accession>
<keyword evidence="1" id="KW-0472">Membrane</keyword>
<protein>
    <submittedName>
        <fullName evidence="2">Uncharacterized protein</fullName>
    </submittedName>
</protein>
<reference evidence="2 3" key="1">
    <citation type="submission" date="2020-09" db="EMBL/GenBank/DDBJ databases">
        <title>De no assembly of potato wild relative species, Solanum commersonii.</title>
        <authorList>
            <person name="Cho K."/>
        </authorList>
    </citation>
    <scope>NUCLEOTIDE SEQUENCE [LARGE SCALE GENOMIC DNA]</scope>
    <source>
        <strain evidence="2">LZ3.2</strain>
        <tissue evidence="2">Leaf</tissue>
    </source>
</reference>
<comment type="caution">
    <text evidence="2">The sequence shown here is derived from an EMBL/GenBank/DDBJ whole genome shotgun (WGS) entry which is preliminary data.</text>
</comment>
<evidence type="ECO:0000256" key="1">
    <source>
        <dbReference type="SAM" id="Phobius"/>
    </source>
</evidence>
<name>A0A9J5Z5Z7_SOLCO</name>
<dbReference type="EMBL" id="JACXVP010000005">
    <property type="protein sequence ID" value="KAG5607319.1"/>
    <property type="molecule type" value="Genomic_DNA"/>
</dbReference>
<dbReference type="PROSITE" id="PS51257">
    <property type="entry name" value="PROKAR_LIPOPROTEIN"/>
    <property type="match status" value="1"/>
</dbReference>
<dbReference type="OrthoDB" id="1292046at2759"/>
<sequence length="173" mass="19670">MQDVIRKRYILEVLNVSGLTSVSCKSSTGYAGVRYGYTPPPRFILYDYTGSNLFRNVGCLSSPIPVFLSSGSRLNLFQQHSFCTHLFSIILVIAFLIKQNLKLLIRFFDFIIKDNPIDNVVILNCCGGLLLCRKRFFDYIVCNSTTKEFHTLSRSNVESLNMSLAFDHSILPH</sequence>
<organism evidence="2 3">
    <name type="scientific">Solanum commersonii</name>
    <name type="common">Commerson's wild potato</name>
    <name type="synonym">Commerson's nightshade</name>
    <dbReference type="NCBI Taxonomy" id="4109"/>
    <lineage>
        <taxon>Eukaryota</taxon>
        <taxon>Viridiplantae</taxon>
        <taxon>Streptophyta</taxon>
        <taxon>Embryophyta</taxon>
        <taxon>Tracheophyta</taxon>
        <taxon>Spermatophyta</taxon>
        <taxon>Magnoliopsida</taxon>
        <taxon>eudicotyledons</taxon>
        <taxon>Gunneridae</taxon>
        <taxon>Pentapetalae</taxon>
        <taxon>asterids</taxon>
        <taxon>lamiids</taxon>
        <taxon>Solanales</taxon>
        <taxon>Solanaceae</taxon>
        <taxon>Solanoideae</taxon>
        <taxon>Solaneae</taxon>
        <taxon>Solanum</taxon>
    </lineage>
</organism>
<dbReference type="AlphaFoldDB" id="A0A9J5Z5Z7"/>